<accession>M1VU21</accession>
<feature type="compositionally biased region" description="Acidic residues" evidence="1">
    <location>
        <begin position="350"/>
        <end position="362"/>
    </location>
</feature>
<proteinExistence type="predicted"/>
<feature type="domain" description="25S rRNA (uridine-N(3))-methyltransferase BMT5-like" evidence="2">
    <location>
        <begin position="191"/>
        <end position="303"/>
    </location>
</feature>
<feature type="compositionally biased region" description="Polar residues" evidence="1">
    <location>
        <begin position="118"/>
        <end position="128"/>
    </location>
</feature>
<dbReference type="InterPro" id="IPR029063">
    <property type="entry name" value="SAM-dependent_MTases_sf"/>
</dbReference>
<protein>
    <recommendedName>
        <fullName evidence="2">25S rRNA (uridine-N(3))-methyltransferase BMT5-like domain-containing protein</fullName>
    </recommendedName>
</protein>
<dbReference type="VEuPathDB" id="FungiDB:CPUR_00484"/>
<dbReference type="InterPro" id="IPR019446">
    <property type="entry name" value="BMT5-like"/>
</dbReference>
<dbReference type="PANTHER" id="PTHR11538:SF26">
    <property type="entry name" value="FERREDOXIN-FOLD ANTICODON-BINDING DOMAIN-CONTAINING PROTEIN 1"/>
    <property type="match status" value="1"/>
</dbReference>
<keyword evidence="4" id="KW-1185">Reference proteome</keyword>
<organism evidence="3 4">
    <name type="scientific">Claviceps purpurea (strain 20.1)</name>
    <name type="common">Ergot fungus</name>
    <name type="synonym">Sphacelia segetum</name>
    <dbReference type="NCBI Taxonomy" id="1111077"/>
    <lineage>
        <taxon>Eukaryota</taxon>
        <taxon>Fungi</taxon>
        <taxon>Dikarya</taxon>
        <taxon>Ascomycota</taxon>
        <taxon>Pezizomycotina</taxon>
        <taxon>Sordariomycetes</taxon>
        <taxon>Hypocreomycetidae</taxon>
        <taxon>Hypocreales</taxon>
        <taxon>Clavicipitaceae</taxon>
        <taxon>Claviceps</taxon>
    </lineage>
</organism>
<dbReference type="STRING" id="1111077.M1VU21"/>
<dbReference type="OrthoDB" id="273345at2759"/>
<dbReference type="EMBL" id="CAGA01000002">
    <property type="protein sequence ID" value="CCE27012.1"/>
    <property type="molecule type" value="Genomic_DNA"/>
</dbReference>
<feature type="compositionally biased region" description="Acidic residues" evidence="1">
    <location>
        <begin position="146"/>
        <end position="163"/>
    </location>
</feature>
<gene>
    <name evidence="3" type="ORF">CPUR_00484</name>
</gene>
<dbReference type="Pfam" id="PF10354">
    <property type="entry name" value="BMT5-like"/>
    <property type="match status" value="2"/>
</dbReference>
<feature type="domain" description="25S rRNA (uridine-N(3))-methyltransferase BMT5-like" evidence="2">
    <location>
        <begin position="67"/>
        <end position="119"/>
    </location>
</feature>
<dbReference type="HOGENOM" id="CLU_035438_0_0_1"/>
<name>M1VU21_CLAP2</name>
<dbReference type="GO" id="GO:0070042">
    <property type="term" value="F:rRNA (uridine-N3-)-methyltransferase activity"/>
    <property type="evidence" value="ECO:0007669"/>
    <property type="project" value="InterPro"/>
</dbReference>
<reference evidence="3 4" key="1">
    <citation type="journal article" date="2013" name="PLoS Genet.">
        <title>Plant-symbiotic fungi as chemical engineers: Multi-genome analysis of the Clavicipitaceae reveals dynamics of alkaloid loci.</title>
        <authorList>
            <person name="Schardl C.L."/>
            <person name="Young C.A."/>
            <person name="Hesse U."/>
            <person name="Amyotte S.G."/>
            <person name="Andreeva K."/>
            <person name="Calie P.J."/>
            <person name="Fleetwood D.J."/>
            <person name="Haws D.C."/>
            <person name="Moore N."/>
            <person name="Oeser B."/>
            <person name="Panaccione D.G."/>
            <person name="Schweri K.K."/>
            <person name="Voisey C.R."/>
            <person name="Farman M.L."/>
            <person name="Jaromczyk J.W."/>
            <person name="Roe B.A."/>
            <person name="O'Sullivan D.M."/>
            <person name="Scott B."/>
            <person name="Tudzynski P."/>
            <person name="An Z."/>
            <person name="Arnaoudova E.G."/>
            <person name="Bullock C.T."/>
            <person name="Charlton N.D."/>
            <person name="Chen L."/>
            <person name="Cox M."/>
            <person name="Dinkins R.D."/>
            <person name="Florea S."/>
            <person name="Glenn A.E."/>
            <person name="Gordon A."/>
            <person name="Gueldener U."/>
            <person name="Harris D.R."/>
            <person name="Hollin W."/>
            <person name="Jaromczyk J."/>
            <person name="Johnson R.D."/>
            <person name="Khan A.K."/>
            <person name="Leistner E."/>
            <person name="Leuchtmann A."/>
            <person name="Li C."/>
            <person name="Liu J."/>
            <person name="Liu J."/>
            <person name="Liu M."/>
            <person name="Mace W."/>
            <person name="Machado C."/>
            <person name="Nagabhyru P."/>
            <person name="Pan J."/>
            <person name="Schmid J."/>
            <person name="Sugawara K."/>
            <person name="Steiner U."/>
            <person name="Takach J.E."/>
            <person name="Tanaka E."/>
            <person name="Webb J.S."/>
            <person name="Wilson E.V."/>
            <person name="Wiseman J.L."/>
            <person name="Yoshida R."/>
            <person name="Zeng Z."/>
        </authorList>
    </citation>
    <scope>NUCLEOTIDE SEQUENCE [LARGE SCALE GENOMIC DNA]</scope>
    <source>
        <strain evidence="3 4">20.1</strain>
    </source>
</reference>
<evidence type="ECO:0000313" key="3">
    <source>
        <dbReference type="EMBL" id="CCE27012.1"/>
    </source>
</evidence>
<evidence type="ECO:0000313" key="4">
    <source>
        <dbReference type="Proteomes" id="UP000016801"/>
    </source>
</evidence>
<evidence type="ECO:0000256" key="1">
    <source>
        <dbReference type="SAM" id="MobiDB-lite"/>
    </source>
</evidence>
<dbReference type="Proteomes" id="UP000016801">
    <property type="component" value="Unassembled WGS sequence"/>
</dbReference>
<comment type="caution">
    <text evidence="3">The sequence shown here is derived from an EMBL/GenBank/DDBJ whole genome shotgun (WGS) entry which is preliminary data.</text>
</comment>
<dbReference type="AlphaFoldDB" id="M1VU21"/>
<feature type="region of interest" description="Disordered" evidence="1">
    <location>
        <begin position="118"/>
        <end position="195"/>
    </location>
</feature>
<sequence length="368" mass="41515">MAKRRKLQRQPARPQSQKPRANPRSRSIRDEDGVRKAKTPQASAKKRQQSHQNEQPIIPFDSQDRILLIGEADLSFAASIIKHHGCTNVTATVLEKNHGELVAKYPAAEENIAIVQGTESNAAEVQTTRSKKARDDHNDAQNNDDNANDDDTDDDDDDDDDDEKSSNEYESPRHDSTPSEKQKPKPPSQRKHNNRLLYNIDATKLPISLSRPPHHHILFNFPHVGGKSTDVNRQVRYNQELLVSFFNSALRALAPGGSIIVTLFEGEPYTLWNIRDLARHAGLQVERSFRFQAAAYPGYKHARTLGVVRNKKGETGGGWRGEDRASRSYVFRRKGEVPEVKRKKRRRVDDEDEDGDSSEGEGEGMGME</sequence>
<dbReference type="PANTHER" id="PTHR11538">
    <property type="entry name" value="PHENYLALANYL-TRNA SYNTHETASE"/>
    <property type="match status" value="1"/>
</dbReference>
<dbReference type="PhylomeDB" id="M1VU21"/>
<feature type="region of interest" description="Disordered" evidence="1">
    <location>
        <begin position="1"/>
        <end position="59"/>
    </location>
</feature>
<dbReference type="GO" id="GO:0005737">
    <property type="term" value="C:cytoplasm"/>
    <property type="evidence" value="ECO:0007669"/>
    <property type="project" value="TreeGrafter"/>
</dbReference>
<feature type="region of interest" description="Disordered" evidence="1">
    <location>
        <begin position="337"/>
        <end position="368"/>
    </location>
</feature>
<dbReference type="SUPFAM" id="SSF53335">
    <property type="entry name" value="S-adenosyl-L-methionine-dependent methyltransferases"/>
    <property type="match status" value="1"/>
</dbReference>
<dbReference type="GO" id="GO:0070475">
    <property type="term" value="P:rRNA base methylation"/>
    <property type="evidence" value="ECO:0007669"/>
    <property type="project" value="InterPro"/>
</dbReference>
<dbReference type="eggNOG" id="KOG4174">
    <property type="taxonomic scope" value="Eukaryota"/>
</dbReference>
<feature type="compositionally biased region" description="Basic and acidic residues" evidence="1">
    <location>
        <begin position="164"/>
        <end position="183"/>
    </location>
</feature>
<evidence type="ECO:0000259" key="2">
    <source>
        <dbReference type="Pfam" id="PF10354"/>
    </source>
</evidence>